<dbReference type="PROSITE" id="PS50878">
    <property type="entry name" value="RT_POL"/>
    <property type="match status" value="1"/>
</dbReference>
<evidence type="ECO:0000259" key="1">
    <source>
        <dbReference type="PROSITE" id="PS50878"/>
    </source>
</evidence>
<evidence type="ECO:0000313" key="2">
    <source>
        <dbReference type="EMBL" id="JAT10223.1"/>
    </source>
</evidence>
<dbReference type="PANTHER" id="PTHR33332">
    <property type="entry name" value="REVERSE TRANSCRIPTASE DOMAIN-CONTAINING PROTEIN"/>
    <property type="match status" value="1"/>
</dbReference>
<accession>A0A1B6KFL5</accession>
<dbReference type="Pfam" id="PF00078">
    <property type="entry name" value="RVT_1"/>
    <property type="match status" value="1"/>
</dbReference>
<sequence length="131" mass="14432">RSTTTAAMNLIETLIQSIENSDTTSAIFLDYSKAFDSLCHNTLLIKLNNVGINGQAASWFNSYLTGRKQAVEITTVNNTLTQKTTSNKMILNRGVPQGSILGPVLFIIYLSDLPQFLANYCESLMYADDTV</sequence>
<feature type="domain" description="Reverse transcriptase" evidence="1">
    <location>
        <begin position="1"/>
        <end position="131"/>
    </location>
</feature>
<dbReference type="EMBL" id="GEBQ01029754">
    <property type="protein sequence ID" value="JAT10223.1"/>
    <property type="molecule type" value="Transcribed_RNA"/>
</dbReference>
<protein>
    <recommendedName>
        <fullName evidence="1">Reverse transcriptase domain-containing protein</fullName>
    </recommendedName>
</protein>
<organism evidence="2">
    <name type="scientific">Graphocephala atropunctata</name>
    <dbReference type="NCBI Taxonomy" id="36148"/>
    <lineage>
        <taxon>Eukaryota</taxon>
        <taxon>Metazoa</taxon>
        <taxon>Ecdysozoa</taxon>
        <taxon>Arthropoda</taxon>
        <taxon>Hexapoda</taxon>
        <taxon>Insecta</taxon>
        <taxon>Pterygota</taxon>
        <taxon>Neoptera</taxon>
        <taxon>Paraneoptera</taxon>
        <taxon>Hemiptera</taxon>
        <taxon>Auchenorrhyncha</taxon>
        <taxon>Membracoidea</taxon>
        <taxon>Cicadellidae</taxon>
        <taxon>Cicadellinae</taxon>
        <taxon>Cicadellini</taxon>
        <taxon>Graphocephala</taxon>
    </lineage>
</organism>
<proteinExistence type="predicted"/>
<gene>
    <name evidence="2" type="ORF">g.3585</name>
</gene>
<reference evidence="2" key="1">
    <citation type="submission" date="2015-11" db="EMBL/GenBank/DDBJ databases">
        <title>De novo transcriptome assembly of four potential Pierce s Disease insect vectors from Arizona vineyards.</title>
        <authorList>
            <person name="Tassone E.E."/>
        </authorList>
    </citation>
    <scope>NUCLEOTIDE SEQUENCE</scope>
</reference>
<feature type="non-terminal residue" evidence="2">
    <location>
        <position position="131"/>
    </location>
</feature>
<feature type="non-terminal residue" evidence="2">
    <location>
        <position position="1"/>
    </location>
</feature>
<dbReference type="InterPro" id="IPR000477">
    <property type="entry name" value="RT_dom"/>
</dbReference>
<name>A0A1B6KFL5_9HEMI</name>
<dbReference type="AlphaFoldDB" id="A0A1B6KFL5"/>